<feature type="transmembrane region" description="Helical" evidence="1">
    <location>
        <begin position="273"/>
        <end position="295"/>
    </location>
</feature>
<dbReference type="InterPro" id="IPR021913">
    <property type="entry name" value="DUF3526"/>
</dbReference>
<feature type="transmembrane region" description="Helical" evidence="1">
    <location>
        <begin position="155"/>
        <end position="175"/>
    </location>
</feature>
<keyword evidence="3" id="KW-1185">Reference proteome</keyword>
<feature type="transmembrane region" description="Helical" evidence="1">
    <location>
        <begin position="206"/>
        <end position="228"/>
    </location>
</feature>
<name>A0A1M7LFD2_9BURK</name>
<reference evidence="3" key="1">
    <citation type="submission" date="2016-11" db="EMBL/GenBank/DDBJ databases">
        <authorList>
            <person name="Varghese N."/>
            <person name="Submissions S."/>
        </authorList>
    </citation>
    <scope>NUCLEOTIDE SEQUENCE [LARGE SCALE GENOMIC DNA]</scope>
    <source>
        <strain evidence="3">Sac-22</strain>
    </source>
</reference>
<keyword evidence="1" id="KW-1133">Transmembrane helix</keyword>
<evidence type="ECO:0000313" key="2">
    <source>
        <dbReference type="EMBL" id="SHM76691.1"/>
    </source>
</evidence>
<keyword evidence="1" id="KW-0812">Transmembrane</keyword>
<evidence type="ECO:0000256" key="1">
    <source>
        <dbReference type="SAM" id="Phobius"/>
    </source>
</evidence>
<proteinExistence type="predicted"/>
<feature type="transmembrane region" description="Helical" evidence="1">
    <location>
        <begin position="240"/>
        <end position="261"/>
    </location>
</feature>
<dbReference type="PANTHER" id="PTHR43471">
    <property type="entry name" value="ABC TRANSPORTER PERMEASE"/>
    <property type="match status" value="1"/>
</dbReference>
<dbReference type="STRING" id="551987.SAMN05192549_102449"/>
<gene>
    <name evidence="2" type="ORF">SAMN05192549_102449</name>
</gene>
<dbReference type="Pfam" id="PF12040">
    <property type="entry name" value="DUF3526"/>
    <property type="match status" value="1"/>
</dbReference>
<dbReference type="PANTHER" id="PTHR43471:SF14">
    <property type="entry name" value="ABC-2 TYPE TRANSPORT SYSTEM PERMEASE PROTEIN"/>
    <property type="match status" value="1"/>
</dbReference>
<evidence type="ECO:0000313" key="3">
    <source>
        <dbReference type="Proteomes" id="UP000184339"/>
    </source>
</evidence>
<dbReference type="EMBL" id="FRCX01000002">
    <property type="protein sequence ID" value="SHM76691.1"/>
    <property type="molecule type" value="Genomic_DNA"/>
</dbReference>
<feature type="transmembrane region" description="Helical" evidence="1">
    <location>
        <begin position="20"/>
        <end position="37"/>
    </location>
</feature>
<keyword evidence="1" id="KW-0472">Membrane</keyword>
<organism evidence="2 3">
    <name type="scientific">Duganella sacchari</name>
    <dbReference type="NCBI Taxonomy" id="551987"/>
    <lineage>
        <taxon>Bacteria</taxon>
        <taxon>Pseudomonadati</taxon>
        <taxon>Pseudomonadota</taxon>
        <taxon>Betaproteobacteria</taxon>
        <taxon>Burkholderiales</taxon>
        <taxon>Oxalobacteraceae</taxon>
        <taxon>Telluria group</taxon>
        <taxon>Duganella</taxon>
    </lineage>
</organism>
<dbReference type="Proteomes" id="UP000184339">
    <property type="component" value="Unassembled WGS sequence"/>
</dbReference>
<dbReference type="RefSeq" id="WP_072782395.1">
    <property type="nucleotide sequence ID" value="NZ_FRCX01000002.1"/>
</dbReference>
<sequence>MKQLFTLIVYDLRSQLRERGTLMLLVAALLLAIFGLYEGNRFERQNRSAVNAAAMQESQARNDAKSLAQRYFAHPDAAEFSGLQWFRSPIDIRGYVFREHVGFAAKPQMAGAALAVGQADLLPAYVRVRAESMESARTALEIEHPALLAVGRFDLMFFVVYLWPLILLSLTTSVLTQDRESLRLRALQLQGVRIGRMLVAQTAARTLAASALLMLTCCALALASGAVPANPDGYTALARWSGVVTLYSLFWAAVAVVVCATCGNRMTAAFAGFGAWLVLAILLPGALTAAVQAAAPVPQRERYVQALRDAGDAVASNKLVSLARFYDSHPEWKPAASLDKVSSSVSRLQRAQELERVMAEVDRRFAQAGENRQRLFERLQGFSPVTLAYQSLSALAGNGHERHQHFLAEVEQHQRTLRDYFQRVIQLSALGDERQPCPATCLGGYGFRDFDQVPVFTPSAAMSTVSGWQTALARLPLWITALLGIAALILSRRPAK</sequence>
<accession>A0A1M7LFD2</accession>
<protein>
    <submittedName>
        <fullName evidence="2">ABC-2 type transport system permease protein</fullName>
    </submittedName>
</protein>
<dbReference type="AlphaFoldDB" id="A0A1M7LFD2"/>